<evidence type="ECO:0000256" key="3">
    <source>
        <dbReference type="ARBA" id="ARBA00022840"/>
    </source>
</evidence>
<keyword evidence="5" id="KW-0238">DNA-binding</keyword>
<evidence type="ECO:0000256" key="5">
    <source>
        <dbReference type="ARBA" id="ARBA00023125"/>
    </source>
</evidence>
<dbReference type="Pfam" id="PF00158">
    <property type="entry name" value="Sigma54_activat"/>
    <property type="match status" value="1"/>
</dbReference>
<dbReference type="InterPro" id="IPR025944">
    <property type="entry name" value="Sigma_54_int_dom_CS"/>
</dbReference>
<dbReference type="FunFam" id="3.40.50.300:FF:000006">
    <property type="entry name" value="DNA-binding transcriptional regulator NtrC"/>
    <property type="match status" value="1"/>
</dbReference>
<dbReference type="SMART" id="SM00091">
    <property type="entry name" value="PAS"/>
    <property type="match status" value="2"/>
</dbReference>
<evidence type="ECO:0000256" key="4">
    <source>
        <dbReference type="ARBA" id="ARBA00023015"/>
    </source>
</evidence>
<dbReference type="PANTHER" id="PTHR32071:SF57">
    <property type="entry name" value="C4-DICARBOXYLATE TRANSPORT TRANSCRIPTIONAL REGULATORY PROTEIN DCTD"/>
    <property type="match status" value="1"/>
</dbReference>
<dbReference type="STRING" id="767817.Desgi_0515"/>
<dbReference type="SUPFAM" id="SSF55785">
    <property type="entry name" value="PYP-like sensor domain (PAS domain)"/>
    <property type="match status" value="2"/>
</dbReference>
<dbReference type="AlphaFoldDB" id="R4KA88"/>
<dbReference type="GO" id="GO:0005524">
    <property type="term" value="F:ATP binding"/>
    <property type="evidence" value="ECO:0007669"/>
    <property type="project" value="UniProtKB-KW"/>
</dbReference>
<keyword evidence="6" id="KW-0804">Transcription</keyword>
<dbReference type="Gene3D" id="3.40.50.300">
    <property type="entry name" value="P-loop containing nucleotide triphosphate hydrolases"/>
    <property type="match status" value="1"/>
</dbReference>
<dbReference type="EMBL" id="CP003273">
    <property type="protein sequence ID" value="AGL00083.1"/>
    <property type="molecule type" value="Genomic_DNA"/>
</dbReference>
<evidence type="ECO:0000259" key="8">
    <source>
        <dbReference type="PROSITE" id="PS50045"/>
    </source>
</evidence>
<evidence type="ECO:0000259" key="9">
    <source>
        <dbReference type="PROSITE" id="PS50112"/>
    </source>
</evidence>
<dbReference type="PROSITE" id="PS00676">
    <property type="entry name" value="SIGMA54_INTERACT_2"/>
    <property type="match status" value="1"/>
</dbReference>
<accession>R4KA88</accession>
<protein>
    <recommendedName>
        <fullName evidence="7">HTH-type transcriptional regulatory protein TyrR</fullName>
    </recommendedName>
</protein>
<dbReference type="PROSITE" id="PS00688">
    <property type="entry name" value="SIGMA54_INTERACT_3"/>
    <property type="match status" value="1"/>
</dbReference>
<dbReference type="CDD" id="cd00130">
    <property type="entry name" value="PAS"/>
    <property type="match status" value="2"/>
</dbReference>
<organism evidence="10 11">
    <name type="scientific">Desulfoscipio gibsoniae DSM 7213</name>
    <dbReference type="NCBI Taxonomy" id="767817"/>
    <lineage>
        <taxon>Bacteria</taxon>
        <taxon>Bacillati</taxon>
        <taxon>Bacillota</taxon>
        <taxon>Clostridia</taxon>
        <taxon>Eubacteriales</taxon>
        <taxon>Desulfallaceae</taxon>
        <taxon>Desulfoscipio</taxon>
    </lineage>
</organism>
<dbReference type="Pfam" id="PF00989">
    <property type="entry name" value="PAS"/>
    <property type="match status" value="2"/>
</dbReference>
<dbReference type="InterPro" id="IPR009057">
    <property type="entry name" value="Homeodomain-like_sf"/>
</dbReference>
<evidence type="ECO:0000313" key="10">
    <source>
        <dbReference type="EMBL" id="AGL00083.1"/>
    </source>
</evidence>
<sequence length="589" mass="66285">MLENNGLPENEINQLKLSNFLESLYNGVVIIDKEEKIIYFNQAACKIFNIKRSYAMGKPVLDVLPKTELIYALQYEKPRIGIKYKWGETFILANHTPIIVNQKVAAAASIFQDISDFEKVSNQLETVQELAAELNGIFDHSYDGIYVTDGKGKTLRVNKAYQRITGLSLEQLVGENMKDIVNQGLISESITFKILKEKKALTIKQTISTGKDILVTGVPIVNNQGDIVRVVTNVRDMTELNNLHKKLDQSLKLKAHFEKELSQLKRKYEGNHRIIAQSKLMQNVLELAYRLAKVDVTVLITGESGVGKELIAQLIHDNSPRAGRKGTLIKINCGAIPVDLLESELFGYEEGAFSGAKKGGKAGLFEIADEGTLFLDEVADLPMSLQVKLLRVLQEGEFTRLGGTKPIKVNVRIISATNKDLEKMVQQNQYRKDLYYRLNVVPVNIPPLKDRKEDILALIAAYLNLFNKKYGMGKSIAPRAMDLLLEYDWPGNVRELINTLERLMVTINEDVISVEDLPSFMTGINASHKYLRTASLKDAVAELERTLIVDALKKYKTTRKAAEYLGISQSALVKKANKYEVTYTKRWSQ</sequence>
<dbReference type="InterPro" id="IPR013767">
    <property type="entry name" value="PAS_fold"/>
</dbReference>
<reference evidence="10 11" key="1">
    <citation type="submission" date="2012-01" db="EMBL/GenBank/DDBJ databases">
        <title>Complete sequence of Desulfotomaculum gibsoniae DSM 7213.</title>
        <authorList>
            <consortium name="US DOE Joint Genome Institute"/>
            <person name="Lucas S."/>
            <person name="Han J."/>
            <person name="Lapidus A."/>
            <person name="Cheng J.-F."/>
            <person name="Goodwin L."/>
            <person name="Pitluck S."/>
            <person name="Peters L."/>
            <person name="Ovchinnikova G."/>
            <person name="Teshima H."/>
            <person name="Detter J.C."/>
            <person name="Han C."/>
            <person name="Tapia R."/>
            <person name="Land M."/>
            <person name="Hauser L."/>
            <person name="Kyrpides N."/>
            <person name="Ivanova N."/>
            <person name="Pagani I."/>
            <person name="Parshina S."/>
            <person name="Plugge C."/>
            <person name="Muyzer G."/>
            <person name="Kuever J."/>
            <person name="Ivanova A."/>
            <person name="Nazina T."/>
            <person name="Klenk H.-P."/>
            <person name="Brambilla E."/>
            <person name="Spring S."/>
            <person name="Stams A.F."/>
            <person name="Woyke T."/>
        </authorList>
    </citation>
    <scope>NUCLEOTIDE SEQUENCE [LARGE SCALE GENOMIC DNA]</scope>
    <source>
        <strain evidence="10 11">DSM 7213</strain>
    </source>
</reference>
<dbReference type="InterPro" id="IPR027417">
    <property type="entry name" value="P-loop_NTPase"/>
</dbReference>
<evidence type="ECO:0000256" key="1">
    <source>
        <dbReference type="ARBA" id="ARBA00022741"/>
    </source>
</evidence>
<dbReference type="PANTHER" id="PTHR32071">
    <property type="entry name" value="TRANSCRIPTIONAL REGULATORY PROTEIN"/>
    <property type="match status" value="1"/>
</dbReference>
<dbReference type="InterPro" id="IPR025943">
    <property type="entry name" value="Sigma_54_int_dom_ATP-bd_2"/>
</dbReference>
<dbReference type="Proteomes" id="UP000013520">
    <property type="component" value="Chromosome"/>
</dbReference>
<feature type="domain" description="PAS" evidence="9">
    <location>
        <begin position="130"/>
        <end position="182"/>
    </location>
</feature>
<dbReference type="Gene3D" id="1.10.10.60">
    <property type="entry name" value="Homeodomain-like"/>
    <property type="match status" value="1"/>
</dbReference>
<keyword evidence="1" id="KW-0547">Nucleotide-binding</keyword>
<dbReference type="SUPFAM" id="SSF52540">
    <property type="entry name" value="P-loop containing nucleoside triphosphate hydrolases"/>
    <property type="match status" value="1"/>
</dbReference>
<name>R4KA88_9FIRM</name>
<dbReference type="KEGG" id="dgi:Desgi_0515"/>
<dbReference type="Pfam" id="PF25601">
    <property type="entry name" value="AAA_lid_14"/>
    <property type="match status" value="1"/>
</dbReference>
<dbReference type="InterPro" id="IPR002078">
    <property type="entry name" value="Sigma_54_int"/>
</dbReference>
<keyword evidence="4" id="KW-0805">Transcription regulation</keyword>
<dbReference type="eggNOG" id="COG3829">
    <property type="taxonomic scope" value="Bacteria"/>
</dbReference>
<dbReference type="InterPro" id="IPR035965">
    <property type="entry name" value="PAS-like_dom_sf"/>
</dbReference>
<evidence type="ECO:0000256" key="2">
    <source>
        <dbReference type="ARBA" id="ARBA00022797"/>
    </source>
</evidence>
<evidence type="ECO:0000256" key="6">
    <source>
        <dbReference type="ARBA" id="ARBA00023163"/>
    </source>
</evidence>
<dbReference type="CDD" id="cd00009">
    <property type="entry name" value="AAA"/>
    <property type="match status" value="1"/>
</dbReference>
<dbReference type="NCBIfam" id="TIGR00229">
    <property type="entry name" value="sensory_box"/>
    <property type="match status" value="2"/>
</dbReference>
<dbReference type="InterPro" id="IPR003593">
    <property type="entry name" value="AAA+_ATPase"/>
</dbReference>
<gene>
    <name evidence="10" type="ORF">Desgi_0515</name>
</gene>
<keyword evidence="11" id="KW-1185">Reference proteome</keyword>
<feature type="domain" description="PAS" evidence="9">
    <location>
        <begin position="13"/>
        <end position="64"/>
    </location>
</feature>
<dbReference type="InterPro" id="IPR025662">
    <property type="entry name" value="Sigma_54_int_dom_ATP-bd_1"/>
</dbReference>
<keyword evidence="2" id="KW-0058">Aromatic hydrocarbons catabolism</keyword>
<evidence type="ECO:0000313" key="11">
    <source>
        <dbReference type="Proteomes" id="UP000013520"/>
    </source>
</evidence>
<dbReference type="RefSeq" id="WP_006523456.1">
    <property type="nucleotide sequence ID" value="NC_021184.1"/>
</dbReference>
<dbReference type="SMART" id="SM00382">
    <property type="entry name" value="AAA"/>
    <property type="match status" value="1"/>
</dbReference>
<dbReference type="InterPro" id="IPR030828">
    <property type="entry name" value="HTH_TyrR"/>
</dbReference>
<dbReference type="Gene3D" id="3.30.450.20">
    <property type="entry name" value="PAS domain"/>
    <property type="match status" value="2"/>
</dbReference>
<dbReference type="Gene3D" id="1.10.8.60">
    <property type="match status" value="1"/>
</dbReference>
<dbReference type="HOGENOM" id="CLU_000445_8_1_9"/>
<dbReference type="InterPro" id="IPR058031">
    <property type="entry name" value="AAA_lid_NorR"/>
</dbReference>
<feature type="domain" description="Sigma-54 factor interaction" evidence="8">
    <location>
        <begin position="274"/>
        <end position="505"/>
    </location>
</feature>
<dbReference type="GO" id="GO:0003677">
    <property type="term" value="F:DNA binding"/>
    <property type="evidence" value="ECO:0007669"/>
    <property type="project" value="UniProtKB-KW"/>
</dbReference>
<keyword evidence="3" id="KW-0067">ATP-binding</keyword>
<dbReference type="GO" id="GO:0006355">
    <property type="term" value="P:regulation of DNA-templated transcription"/>
    <property type="evidence" value="ECO:0007669"/>
    <property type="project" value="InterPro"/>
</dbReference>
<evidence type="ECO:0000256" key="7">
    <source>
        <dbReference type="ARBA" id="ARBA00029500"/>
    </source>
</evidence>
<dbReference type="PROSITE" id="PS00675">
    <property type="entry name" value="SIGMA54_INTERACT_1"/>
    <property type="match status" value="1"/>
</dbReference>
<dbReference type="PROSITE" id="PS50112">
    <property type="entry name" value="PAS"/>
    <property type="match status" value="2"/>
</dbReference>
<proteinExistence type="predicted"/>
<dbReference type="Pfam" id="PF18024">
    <property type="entry name" value="HTH_50"/>
    <property type="match status" value="1"/>
</dbReference>
<dbReference type="InterPro" id="IPR000014">
    <property type="entry name" value="PAS"/>
</dbReference>
<dbReference type="PROSITE" id="PS50045">
    <property type="entry name" value="SIGMA54_INTERACT_4"/>
    <property type="match status" value="1"/>
</dbReference>
<dbReference type="SUPFAM" id="SSF46689">
    <property type="entry name" value="Homeodomain-like"/>
    <property type="match status" value="1"/>
</dbReference>